<evidence type="ECO:0000256" key="1">
    <source>
        <dbReference type="SAM" id="MobiDB-lite"/>
    </source>
</evidence>
<dbReference type="Proteomes" id="UP000299102">
    <property type="component" value="Unassembled WGS sequence"/>
</dbReference>
<evidence type="ECO:0000313" key="3">
    <source>
        <dbReference type="Proteomes" id="UP000299102"/>
    </source>
</evidence>
<reference evidence="2 3" key="1">
    <citation type="journal article" date="2019" name="Commun. Biol.">
        <title>The bagworm genome reveals a unique fibroin gene that provides high tensile strength.</title>
        <authorList>
            <person name="Kono N."/>
            <person name="Nakamura H."/>
            <person name="Ohtoshi R."/>
            <person name="Tomita M."/>
            <person name="Numata K."/>
            <person name="Arakawa K."/>
        </authorList>
    </citation>
    <scope>NUCLEOTIDE SEQUENCE [LARGE SCALE GENOMIC DNA]</scope>
</reference>
<feature type="compositionally biased region" description="Basic residues" evidence="1">
    <location>
        <begin position="113"/>
        <end position="123"/>
    </location>
</feature>
<dbReference type="EMBL" id="BGZK01000697">
    <property type="protein sequence ID" value="GBP56647.1"/>
    <property type="molecule type" value="Genomic_DNA"/>
</dbReference>
<organism evidence="2 3">
    <name type="scientific">Eumeta variegata</name>
    <name type="common">Bagworm moth</name>
    <name type="synonym">Eumeta japonica</name>
    <dbReference type="NCBI Taxonomy" id="151549"/>
    <lineage>
        <taxon>Eukaryota</taxon>
        <taxon>Metazoa</taxon>
        <taxon>Ecdysozoa</taxon>
        <taxon>Arthropoda</taxon>
        <taxon>Hexapoda</taxon>
        <taxon>Insecta</taxon>
        <taxon>Pterygota</taxon>
        <taxon>Neoptera</taxon>
        <taxon>Endopterygota</taxon>
        <taxon>Lepidoptera</taxon>
        <taxon>Glossata</taxon>
        <taxon>Ditrysia</taxon>
        <taxon>Tineoidea</taxon>
        <taxon>Psychidae</taxon>
        <taxon>Oiketicinae</taxon>
        <taxon>Eumeta</taxon>
    </lineage>
</organism>
<gene>
    <name evidence="2" type="ORF">EVAR_33279_1</name>
</gene>
<protein>
    <submittedName>
        <fullName evidence="2">Uncharacterized protein</fullName>
    </submittedName>
</protein>
<feature type="region of interest" description="Disordered" evidence="1">
    <location>
        <begin position="100"/>
        <end position="127"/>
    </location>
</feature>
<keyword evidence="3" id="KW-1185">Reference proteome</keyword>
<proteinExistence type="predicted"/>
<name>A0A4C1X2Y5_EUMVA</name>
<comment type="caution">
    <text evidence="2">The sequence shown here is derived from an EMBL/GenBank/DDBJ whole genome shotgun (WGS) entry which is preliminary data.</text>
</comment>
<dbReference type="AlphaFoldDB" id="A0A4C1X2Y5"/>
<evidence type="ECO:0000313" key="2">
    <source>
        <dbReference type="EMBL" id="GBP56647.1"/>
    </source>
</evidence>
<accession>A0A4C1X2Y5</accession>
<sequence length="152" mass="17022">MDDHAVSASISKRIRSSVLLREIILTASSIRPRADPRETGVEKLKLGRVTYAVSSSRRSKDCKSGNFRDSNASGIAWKDWRIRRIKVFTIQCSMAECNRLEPNTSESSESHRSRQRTRIRPHSHTTAASGQQCLSLWITGAHPLCHHPDTAG</sequence>